<gene>
    <name evidence="2" type="ORF">SO802_015974</name>
</gene>
<dbReference type="EMBL" id="JAZDWU010000005">
    <property type="protein sequence ID" value="KAL0002193.1"/>
    <property type="molecule type" value="Genomic_DNA"/>
</dbReference>
<reference evidence="2 3" key="1">
    <citation type="submission" date="2024-01" db="EMBL/GenBank/DDBJ databases">
        <title>A telomere-to-telomere, gap-free genome of sweet tea (Lithocarpus litseifolius).</title>
        <authorList>
            <person name="Zhou J."/>
        </authorList>
    </citation>
    <scope>NUCLEOTIDE SEQUENCE [LARGE SCALE GENOMIC DNA]</scope>
    <source>
        <strain evidence="2">Zhou-2022a</strain>
        <tissue evidence="2">Leaf</tissue>
    </source>
</reference>
<comment type="caution">
    <text evidence="2">The sequence shown here is derived from an EMBL/GenBank/DDBJ whole genome shotgun (WGS) entry which is preliminary data.</text>
</comment>
<protein>
    <submittedName>
        <fullName evidence="2">Uncharacterized protein</fullName>
    </submittedName>
</protein>
<organism evidence="2 3">
    <name type="scientific">Lithocarpus litseifolius</name>
    <dbReference type="NCBI Taxonomy" id="425828"/>
    <lineage>
        <taxon>Eukaryota</taxon>
        <taxon>Viridiplantae</taxon>
        <taxon>Streptophyta</taxon>
        <taxon>Embryophyta</taxon>
        <taxon>Tracheophyta</taxon>
        <taxon>Spermatophyta</taxon>
        <taxon>Magnoliopsida</taxon>
        <taxon>eudicotyledons</taxon>
        <taxon>Gunneridae</taxon>
        <taxon>Pentapetalae</taxon>
        <taxon>rosids</taxon>
        <taxon>fabids</taxon>
        <taxon>Fagales</taxon>
        <taxon>Fagaceae</taxon>
        <taxon>Lithocarpus</taxon>
    </lineage>
</organism>
<dbReference type="AlphaFoldDB" id="A0AAW2CV67"/>
<keyword evidence="3" id="KW-1185">Reference proteome</keyword>
<keyword evidence="1" id="KW-0812">Transmembrane</keyword>
<keyword evidence="1" id="KW-1133">Transmembrane helix</keyword>
<keyword evidence="1" id="KW-0472">Membrane</keyword>
<proteinExistence type="predicted"/>
<evidence type="ECO:0000313" key="3">
    <source>
        <dbReference type="Proteomes" id="UP001459277"/>
    </source>
</evidence>
<sequence>MIVNSLHLNQTIALSSSIRIMFLIFFSFLKRWVMLKTVKNCFIVGSKVPKTFKNRVWNDAPSCLTFTYRGRGIGHLKSWNYTQRDSNFISFCSIGDPRN</sequence>
<dbReference type="Proteomes" id="UP001459277">
    <property type="component" value="Unassembled WGS sequence"/>
</dbReference>
<feature type="transmembrane region" description="Helical" evidence="1">
    <location>
        <begin position="12"/>
        <end position="29"/>
    </location>
</feature>
<name>A0AAW2CV67_9ROSI</name>
<evidence type="ECO:0000256" key="1">
    <source>
        <dbReference type="SAM" id="Phobius"/>
    </source>
</evidence>
<accession>A0AAW2CV67</accession>
<evidence type="ECO:0000313" key="2">
    <source>
        <dbReference type="EMBL" id="KAL0002193.1"/>
    </source>
</evidence>